<accession>A0A365H5I8</accession>
<dbReference type="EMBL" id="QLYX01000006">
    <property type="protein sequence ID" value="RAY14266.1"/>
    <property type="molecule type" value="Genomic_DNA"/>
</dbReference>
<evidence type="ECO:0000313" key="2">
    <source>
        <dbReference type="Proteomes" id="UP000251891"/>
    </source>
</evidence>
<dbReference type="Pfam" id="PF18986">
    <property type="entry name" value="DUF5719"/>
    <property type="match status" value="1"/>
</dbReference>
<sequence>MNGLIRFLGYRYATALLVLVALLALYGAARLSRPGAVTAETGGSTPVTSAVLACPAPRGDRVRLSALAPPGARGSGRTTVTATPGGAVVAAPGGPGVAWAQDVSAGDAGSYTLRATGPPAAGLTAEQSVSAARGDDRGLAGTRCAAPGTDLWFVGPGPVAAEDIDLYITNVDAEPAAVDVLAMSGEGPLETTDGRGLQIEPYSTEIVPIGRSAAGLGEVAETAEALALRVRANTGRVAAAVRVRVAAGKGVDWLPLAPGPARSFVLPGLPAGSGERRLLVGVPGDRDARVEVKVITPDGTFAPGGQGVLDAPAASVSTLDLDRVLAGRPAAVRLVSDRPIVTGFTTRRGADVAFGTATAPLGPAGGPGGVAADNRFDASLLLTAPDGAGAVRIVTVDAAGARGAPQDVTVAAGRTLEVRVPAPAGAGSFGLLVTAREGSGPVHAARLLTAGRGATEAVTLLPVGPARTALDLPPVGDSLSSLLP</sequence>
<reference evidence="1 2" key="1">
    <citation type="submission" date="2018-06" db="EMBL/GenBank/DDBJ databases">
        <title>Actinomadura craniellae sp. nov. isolated from marine sponge Craniella sp.</title>
        <authorList>
            <person name="Li L."/>
            <person name="Xu Q.H."/>
            <person name="Lin H.W."/>
            <person name="Lu Y.H."/>
        </authorList>
    </citation>
    <scope>NUCLEOTIDE SEQUENCE [LARGE SCALE GENOMIC DNA]</scope>
    <source>
        <strain evidence="1 2">LHW63021</strain>
    </source>
</reference>
<dbReference type="RefSeq" id="WP_111867783.1">
    <property type="nucleotide sequence ID" value="NZ_QLYX01000006.1"/>
</dbReference>
<comment type="caution">
    <text evidence="1">The sequence shown here is derived from an EMBL/GenBank/DDBJ whole genome shotgun (WGS) entry which is preliminary data.</text>
</comment>
<keyword evidence="2" id="KW-1185">Reference proteome</keyword>
<evidence type="ECO:0000313" key="1">
    <source>
        <dbReference type="EMBL" id="RAY14266.1"/>
    </source>
</evidence>
<dbReference type="OrthoDB" id="3729011at2"/>
<protein>
    <submittedName>
        <fullName evidence="1">Uncharacterized protein</fullName>
    </submittedName>
</protein>
<organism evidence="1 2">
    <name type="scientific">Actinomadura craniellae</name>
    <dbReference type="NCBI Taxonomy" id="2231787"/>
    <lineage>
        <taxon>Bacteria</taxon>
        <taxon>Bacillati</taxon>
        <taxon>Actinomycetota</taxon>
        <taxon>Actinomycetes</taxon>
        <taxon>Streptosporangiales</taxon>
        <taxon>Thermomonosporaceae</taxon>
        <taxon>Actinomadura</taxon>
    </lineage>
</organism>
<dbReference type="Proteomes" id="UP000251891">
    <property type="component" value="Unassembled WGS sequence"/>
</dbReference>
<gene>
    <name evidence="1" type="ORF">DPM19_14910</name>
</gene>
<dbReference type="InterPro" id="IPR043777">
    <property type="entry name" value="DUF5719"/>
</dbReference>
<dbReference type="AlphaFoldDB" id="A0A365H5I8"/>
<name>A0A365H5I8_9ACTN</name>
<proteinExistence type="predicted"/>